<feature type="compositionally biased region" description="Polar residues" evidence="1">
    <location>
        <begin position="36"/>
        <end position="48"/>
    </location>
</feature>
<organism evidence="2 3">
    <name type="scientific">Polarella glacialis</name>
    <name type="common">Dinoflagellate</name>
    <dbReference type="NCBI Taxonomy" id="89957"/>
    <lineage>
        <taxon>Eukaryota</taxon>
        <taxon>Sar</taxon>
        <taxon>Alveolata</taxon>
        <taxon>Dinophyceae</taxon>
        <taxon>Suessiales</taxon>
        <taxon>Suessiaceae</taxon>
        <taxon>Polarella</taxon>
    </lineage>
</organism>
<feature type="compositionally biased region" description="Low complexity" evidence="1">
    <location>
        <begin position="60"/>
        <end position="80"/>
    </location>
</feature>
<feature type="region of interest" description="Disordered" evidence="1">
    <location>
        <begin position="1"/>
        <end position="87"/>
    </location>
</feature>
<feature type="non-terminal residue" evidence="2">
    <location>
        <position position="87"/>
    </location>
</feature>
<protein>
    <submittedName>
        <fullName evidence="2">Uncharacterized protein</fullName>
    </submittedName>
</protein>
<dbReference type="Proteomes" id="UP000626109">
    <property type="component" value="Unassembled WGS sequence"/>
</dbReference>
<evidence type="ECO:0000256" key="1">
    <source>
        <dbReference type="SAM" id="MobiDB-lite"/>
    </source>
</evidence>
<reference evidence="2" key="1">
    <citation type="submission" date="2021-02" db="EMBL/GenBank/DDBJ databases">
        <authorList>
            <person name="Dougan E. K."/>
            <person name="Rhodes N."/>
            <person name="Thang M."/>
            <person name="Chan C."/>
        </authorList>
    </citation>
    <scope>NUCLEOTIDE SEQUENCE</scope>
</reference>
<name>A0A813HR31_POLGL</name>
<sequence length="87" mass="8971">MAPATSSSPALKPMKPLKHPLPQIGGPRKSEGARPRSQTEGSNASNWQTDDETTDCKFLSSTSAGSSASSDAEQAAEAQGNRPATEA</sequence>
<dbReference type="AlphaFoldDB" id="A0A813HR31"/>
<accession>A0A813HR31</accession>
<evidence type="ECO:0000313" key="3">
    <source>
        <dbReference type="Proteomes" id="UP000626109"/>
    </source>
</evidence>
<evidence type="ECO:0000313" key="2">
    <source>
        <dbReference type="EMBL" id="CAE8639881.1"/>
    </source>
</evidence>
<comment type="caution">
    <text evidence="2">The sequence shown here is derived from an EMBL/GenBank/DDBJ whole genome shotgun (WGS) entry which is preliminary data.</text>
</comment>
<proteinExistence type="predicted"/>
<gene>
    <name evidence="2" type="ORF">PGLA2088_LOCUS2006</name>
</gene>
<dbReference type="EMBL" id="CAJNNW010001613">
    <property type="protein sequence ID" value="CAE8639881.1"/>
    <property type="molecule type" value="Genomic_DNA"/>
</dbReference>